<evidence type="ECO:0000256" key="2">
    <source>
        <dbReference type="ARBA" id="ARBA00022692"/>
    </source>
</evidence>
<evidence type="ECO:0000256" key="4">
    <source>
        <dbReference type="ARBA" id="ARBA00023136"/>
    </source>
</evidence>
<gene>
    <name evidence="5" type="ORF">C3E78_04540</name>
</gene>
<sequence>MTDQDLAAQQPPVRASSRRATLELVFVGLGALVVALSQSLLIPVLSILPAELDTSASNVNWLLTSTLLAAAVSVPIMGRLGDMFGKRRLLLVAVGALVVGSLLTAVTDNIGLLIAGRAIQGCAAAAIPLGISLLAAVLPREKVGSAIALVSAMLGIGGALGLPIAGLVAEHADFHVLFWITFGAGLIAFVGILTIVPEAPGRSGGRVDVIGAVLLAAALICLLLPLSQSSAWGWGDSRIWVLLAISAVLVAVFGFSQMRINDPLVDLRALGRRPIVLTNMASILFGFALFASFIGTASYVEAPESTGYGFGSSLLVGGLAMLPGGIAMLLLSPVAAKLIERRGAPQTLALGAVIVAAGFLMRIVVHDSLWQVIVGSAIVGAGTGIGYAAMPALINAHTPGNEIASANGLNTLFRSLGSSLASAIGGSILAANTVILGNIAAPSLSAYQQLFAICGGAAVLAAVLVLLIPHRPTASQSH</sequence>
<name>A0A2S0WJU9_9ACTN</name>
<dbReference type="OrthoDB" id="4484751at2"/>
<dbReference type="PROSITE" id="PS50850">
    <property type="entry name" value="MFS"/>
    <property type="match status" value="1"/>
</dbReference>
<keyword evidence="3" id="KW-1133">Transmembrane helix</keyword>
<comment type="subcellular location">
    <subcellularLocation>
        <location evidence="1">Cell membrane</location>
        <topology evidence="1">Multi-pass membrane protein</topology>
    </subcellularLocation>
</comment>
<evidence type="ECO:0000313" key="5">
    <source>
        <dbReference type="EMBL" id="AWB91544.1"/>
    </source>
</evidence>
<dbReference type="KEGG" id="aez:C3E78_04540"/>
<dbReference type="PANTHER" id="PTHR42718">
    <property type="entry name" value="MAJOR FACILITATOR SUPERFAMILY MULTIDRUG TRANSPORTER MFSC"/>
    <property type="match status" value="1"/>
</dbReference>
<protein>
    <submittedName>
        <fullName evidence="5">MFS transporter</fullName>
    </submittedName>
</protein>
<reference evidence="6" key="1">
    <citation type="submission" date="2018-01" db="EMBL/GenBank/DDBJ databases">
        <authorList>
            <person name="Li J."/>
        </authorList>
    </citation>
    <scope>NUCLEOTIDE SEQUENCE [LARGE SCALE GENOMIC DNA]</scope>
    <source>
        <strain evidence="6">592</strain>
    </source>
</reference>
<dbReference type="InterPro" id="IPR020846">
    <property type="entry name" value="MFS_dom"/>
</dbReference>
<dbReference type="PANTHER" id="PTHR42718:SF35">
    <property type="entry name" value="BLL0718 PROTEIN"/>
    <property type="match status" value="1"/>
</dbReference>
<evidence type="ECO:0000256" key="1">
    <source>
        <dbReference type="ARBA" id="ARBA00004651"/>
    </source>
</evidence>
<dbReference type="GO" id="GO:0005886">
    <property type="term" value="C:plasma membrane"/>
    <property type="evidence" value="ECO:0007669"/>
    <property type="project" value="UniProtKB-SubCell"/>
</dbReference>
<dbReference type="Pfam" id="PF07690">
    <property type="entry name" value="MFS_1"/>
    <property type="match status" value="1"/>
</dbReference>
<dbReference type="RefSeq" id="WP_108577190.1">
    <property type="nucleotide sequence ID" value="NZ_CP026952.1"/>
</dbReference>
<organism evidence="5 6">
    <name type="scientific">Aeromicrobium chenweiae</name>
    <dbReference type="NCBI Taxonomy" id="2079793"/>
    <lineage>
        <taxon>Bacteria</taxon>
        <taxon>Bacillati</taxon>
        <taxon>Actinomycetota</taxon>
        <taxon>Actinomycetes</taxon>
        <taxon>Propionibacteriales</taxon>
        <taxon>Nocardioidaceae</taxon>
        <taxon>Aeromicrobium</taxon>
    </lineage>
</organism>
<dbReference type="Gene3D" id="1.20.1250.20">
    <property type="entry name" value="MFS general substrate transporter like domains"/>
    <property type="match status" value="1"/>
</dbReference>
<accession>A0A2S0WJU9</accession>
<dbReference type="InterPro" id="IPR011701">
    <property type="entry name" value="MFS"/>
</dbReference>
<dbReference type="InterPro" id="IPR036259">
    <property type="entry name" value="MFS_trans_sf"/>
</dbReference>
<dbReference type="GO" id="GO:0022857">
    <property type="term" value="F:transmembrane transporter activity"/>
    <property type="evidence" value="ECO:0007669"/>
    <property type="project" value="InterPro"/>
</dbReference>
<dbReference type="PRINTS" id="PR01036">
    <property type="entry name" value="TCRTETB"/>
</dbReference>
<dbReference type="CDD" id="cd17504">
    <property type="entry name" value="MFS_MMR_MDR_like"/>
    <property type="match status" value="1"/>
</dbReference>
<dbReference type="Proteomes" id="UP000244384">
    <property type="component" value="Chromosome"/>
</dbReference>
<dbReference type="AlphaFoldDB" id="A0A2S0WJU9"/>
<dbReference type="EMBL" id="CP026952">
    <property type="protein sequence ID" value="AWB91544.1"/>
    <property type="molecule type" value="Genomic_DNA"/>
</dbReference>
<evidence type="ECO:0000313" key="6">
    <source>
        <dbReference type="Proteomes" id="UP000244384"/>
    </source>
</evidence>
<evidence type="ECO:0000256" key="3">
    <source>
        <dbReference type="ARBA" id="ARBA00022989"/>
    </source>
</evidence>
<dbReference type="SUPFAM" id="SSF103473">
    <property type="entry name" value="MFS general substrate transporter"/>
    <property type="match status" value="1"/>
</dbReference>
<keyword evidence="4" id="KW-0472">Membrane</keyword>
<keyword evidence="6" id="KW-1185">Reference proteome</keyword>
<accession>A0A5F2ETF0</accession>
<keyword evidence="2" id="KW-0812">Transmembrane</keyword>
<proteinExistence type="predicted"/>